<feature type="transmembrane region" description="Helical" evidence="1">
    <location>
        <begin position="84"/>
        <end position="108"/>
    </location>
</feature>
<name>E4Y5G7_OIKDI</name>
<reference evidence="2" key="1">
    <citation type="journal article" date="2010" name="Science">
        <title>Plasticity of animal genome architecture unmasked by rapid evolution of a pelagic tunicate.</title>
        <authorList>
            <person name="Denoeud F."/>
            <person name="Henriet S."/>
            <person name="Mungpakdee S."/>
            <person name="Aury J.M."/>
            <person name="Da Silva C."/>
            <person name="Brinkmann H."/>
            <person name="Mikhaleva J."/>
            <person name="Olsen L.C."/>
            <person name="Jubin C."/>
            <person name="Canestro C."/>
            <person name="Bouquet J.M."/>
            <person name="Danks G."/>
            <person name="Poulain J."/>
            <person name="Campsteijn C."/>
            <person name="Adamski M."/>
            <person name="Cross I."/>
            <person name="Yadetie F."/>
            <person name="Muffato M."/>
            <person name="Louis A."/>
            <person name="Butcher S."/>
            <person name="Tsagkogeorga G."/>
            <person name="Konrad A."/>
            <person name="Singh S."/>
            <person name="Jensen M.F."/>
            <person name="Cong E.H."/>
            <person name="Eikeseth-Otteraa H."/>
            <person name="Noel B."/>
            <person name="Anthouard V."/>
            <person name="Porcel B.M."/>
            <person name="Kachouri-Lafond R."/>
            <person name="Nishino A."/>
            <person name="Ugolini M."/>
            <person name="Chourrout P."/>
            <person name="Nishida H."/>
            <person name="Aasland R."/>
            <person name="Huzurbazar S."/>
            <person name="Westhof E."/>
            <person name="Delsuc F."/>
            <person name="Lehrach H."/>
            <person name="Reinhardt R."/>
            <person name="Weissenbach J."/>
            <person name="Roy S.W."/>
            <person name="Artiguenave F."/>
            <person name="Postlethwait J.H."/>
            <person name="Manak J.R."/>
            <person name="Thompson E.M."/>
            <person name="Jaillon O."/>
            <person name="Du Pasquier L."/>
            <person name="Boudinot P."/>
            <person name="Liberles D.A."/>
            <person name="Volff J.N."/>
            <person name="Philippe H."/>
            <person name="Lenhard B."/>
            <person name="Roest Crollius H."/>
            <person name="Wincker P."/>
            <person name="Chourrout D."/>
        </authorList>
    </citation>
    <scope>NUCLEOTIDE SEQUENCE [LARGE SCALE GENOMIC DNA]</scope>
</reference>
<evidence type="ECO:0000313" key="2">
    <source>
        <dbReference type="EMBL" id="CBY30851.1"/>
    </source>
</evidence>
<feature type="transmembrane region" description="Helical" evidence="1">
    <location>
        <begin position="16"/>
        <end position="35"/>
    </location>
</feature>
<feature type="transmembrane region" description="Helical" evidence="1">
    <location>
        <begin position="47"/>
        <end position="64"/>
    </location>
</feature>
<gene>
    <name evidence="2" type="ORF">GSOID_T00018793001</name>
</gene>
<dbReference type="AlphaFoldDB" id="E4Y5G7"/>
<organism evidence="2">
    <name type="scientific">Oikopleura dioica</name>
    <name type="common">Tunicate</name>
    <dbReference type="NCBI Taxonomy" id="34765"/>
    <lineage>
        <taxon>Eukaryota</taxon>
        <taxon>Metazoa</taxon>
        <taxon>Chordata</taxon>
        <taxon>Tunicata</taxon>
        <taxon>Appendicularia</taxon>
        <taxon>Copelata</taxon>
        <taxon>Oikopleuridae</taxon>
        <taxon>Oikopleura</taxon>
    </lineage>
</organism>
<accession>E4Y5G7</accession>
<protein>
    <submittedName>
        <fullName evidence="2">Uncharacterized protein</fullName>
    </submittedName>
</protein>
<keyword evidence="1" id="KW-0472">Membrane</keyword>
<keyword evidence="1" id="KW-0812">Transmembrane</keyword>
<sequence>MAIFGLKSYFLSVENWLSLSLASMGMLIFCAKTGLVLEETFPSEKQILILASGNILAFLVVMLHCNRHPLLSVYTTRTFAVIAAKYFTVLLFYFPIFLAFAINFRVLLTLSEASSESRQFWNSSMISIFRTFTMLTDPDPGMLDF</sequence>
<evidence type="ECO:0000256" key="1">
    <source>
        <dbReference type="SAM" id="Phobius"/>
    </source>
</evidence>
<dbReference type="Proteomes" id="UP000011014">
    <property type="component" value="Unassembled WGS sequence"/>
</dbReference>
<keyword evidence="1" id="KW-1133">Transmembrane helix</keyword>
<dbReference type="EMBL" id="FN654286">
    <property type="protein sequence ID" value="CBY30851.1"/>
    <property type="molecule type" value="Genomic_DNA"/>
</dbReference>
<proteinExistence type="predicted"/>